<evidence type="ECO:0000256" key="9">
    <source>
        <dbReference type="ARBA" id="ARBA00048531"/>
    </source>
</evidence>
<dbReference type="EMBL" id="CP014671">
    <property type="protein sequence ID" value="ANX05224.1"/>
    <property type="molecule type" value="Genomic_DNA"/>
</dbReference>
<dbReference type="Gene3D" id="3.90.1150.10">
    <property type="entry name" value="Aspartate Aminotransferase, domain 1"/>
    <property type="match status" value="1"/>
</dbReference>
<evidence type="ECO:0000256" key="4">
    <source>
        <dbReference type="ARBA" id="ARBA00012285"/>
    </source>
</evidence>
<evidence type="ECO:0000256" key="6">
    <source>
        <dbReference type="ARBA" id="ARBA00022898"/>
    </source>
</evidence>
<evidence type="ECO:0000313" key="12">
    <source>
        <dbReference type="Proteomes" id="UP000092952"/>
    </source>
</evidence>
<dbReference type="InParanoid" id="A0A1B1YWJ1"/>
<dbReference type="InterPro" id="IPR015422">
    <property type="entry name" value="PyrdxlP-dep_Trfase_small"/>
</dbReference>
<comment type="pathway">
    <text evidence="3">Cofactor biosynthesis; adenosylcobalamin biosynthesis.</text>
</comment>
<evidence type="ECO:0000256" key="3">
    <source>
        <dbReference type="ARBA" id="ARBA00004953"/>
    </source>
</evidence>
<dbReference type="GO" id="GO:0009236">
    <property type="term" value="P:cobalamin biosynthetic process"/>
    <property type="evidence" value="ECO:0007669"/>
    <property type="project" value="UniProtKB-UniPathway"/>
</dbReference>
<dbReference type="InterPro" id="IPR015421">
    <property type="entry name" value="PyrdxlP-dep_Trfase_major"/>
</dbReference>
<evidence type="ECO:0000256" key="1">
    <source>
        <dbReference type="ARBA" id="ARBA00001933"/>
    </source>
</evidence>
<keyword evidence="5" id="KW-0169">Cobalamin biosynthesis</keyword>
<evidence type="ECO:0000256" key="8">
    <source>
        <dbReference type="ARBA" id="ARBA00029996"/>
    </source>
</evidence>
<dbReference type="NCBIfam" id="TIGR01140">
    <property type="entry name" value="L_thr_O3P_dcar"/>
    <property type="match status" value="1"/>
</dbReference>
<dbReference type="InterPro" id="IPR004838">
    <property type="entry name" value="NHTrfase_class1_PyrdxlP-BS"/>
</dbReference>
<dbReference type="PROSITE" id="PS00105">
    <property type="entry name" value="AA_TRANSFER_CLASS_1"/>
    <property type="match status" value="1"/>
</dbReference>
<gene>
    <name evidence="11" type="ORF">PG2T_14230</name>
</gene>
<proteinExistence type="predicted"/>
<dbReference type="STRING" id="1810504.PG2T_14230"/>
<dbReference type="PANTHER" id="PTHR42885:SF1">
    <property type="entry name" value="THREONINE-PHOSPHATE DECARBOXYLASE"/>
    <property type="match status" value="1"/>
</dbReference>
<comment type="catalytic activity">
    <reaction evidence="9">
        <text>O-phospho-L-threonine + H(+) = (R)-1-aminopropan-2-yl phosphate + CO2</text>
        <dbReference type="Rhea" id="RHEA:11492"/>
        <dbReference type="ChEBI" id="CHEBI:15378"/>
        <dbReference type="ChEBI" id="CHEBI:16526"/>
        <dbReference type="ChEBI" id="CHEBI:58563"/>
        <dbReference type="ChEBI" id="CHEBI:58675"/>
        <dbReference type="EC" id="4.1.1.81"/>
    </reaction>
</comment>
<dbReference type="EC" id="4.1.1.81" evidence="4"/>
<keyword evidence="6" id="KW-0663">Pyridoxal phosphate</keyword>
<sequence length="336" mass="35278">MHEHGGRVRAAAQRYGIPAPRWLDLSTGINPHGWPVPPVPAAAWAQLPQDDDGLEAAARACYRAPHALPVAGSQAAIQALPWLRPPGRVVVLAPAYCEHAGAWARAGHTPVPVAPPDASEVTGLAARGDVVVIIQPNNPTGHAWAPDALLALHQQLAARGGWLVVDEAFVDAAPQISLATHSGRPGLVVLRSLGKFFGLAGARVGFVLAAPALLETLRDKLGPWPLAGPSRIIAAAALTDRAWQDATRARLIHDGARLGALLERNGLRPAGGCALFQWVATGQAAALHDALARRGILTRLFEDPPSLRFGLPGNEDAWRRLDAALTDVAQQTAAAP</sequence>
<dbReference type="UniPathway" id="UPA00148"/>
<accession>A0A1B1YWJ1</accession>
<dbReference type="SUPFAM" id="SSF53383">
    <property type="entry name" value="PLP-dependent transferases"/>
    <property type="match status" value="1"/>
</dbReference>
<dbReference type="OrthoDB" id="9799304at2"/>
<keyword evidence="12" id="KW-1185">Reference proteome</keyword>
<keyword evidence="7" id="KW-0456">Lyase</keyword>
<reference evidence="12" key="1">
    <citation type="submission" date="2016-03" db="EMBL/GenBank/DDBJ databases">
        <title>Complete genome sequence of Solimmundus cernigliae, representing a novel lineage of polycyclic aromatic hydrocarbon degraders within the Gammaproteobacteria.</title>
        <authorList>
            <person name="Singleton D.R."/>
            <person name="Dickey A.N."/>
            <person name="Scholl E.H."/>
            <person name="Wright F.A."/>
            <person name="Aitken M.D."/>
        </authorList>
    </citation>
    <scope>NUCLEOTIDE SEQUENCE [LARGE SCALE GENOMIC DNA]</scope>
    <source>
        <strain evidence="12">TR3.2</strain>
    </source>
</reference>
<dbReference type="InterPro" id="IPR004839">
    <property type="entry name" value="Aminotransferase_I/II_large"/>
</dbReference>
<comment type="function">
    <text evidence="2">Decarboxylates L-threonine-O-3-phosphate to yield (R)-1-amino-2-propanol O-2-phosphate, the precursor for the linkage between the nucleotide loop and the corrin ring in cobalamin.</text>
</comment>
<dbReference type="PANTHER" id="PTHR42885">
    <property type="entry name" value="HISTIDINOL-PHOSPHATE AMINOTRANSFERASE-RELATED"/>
    <property type="match status" value="1"/>
</dbReference>
<evidence type="ECO:0000256" key="5">
    <source>
        <dbReference type="ARBA" id="ARBA00022573"/>
    </source>
</evidence>
<evidence type="ECO:0000256" key="2">
    <source>
        <dbReference type="ARBA" id="ARBA00003444"/>
    </source>
</evidence>
<evidence type="ECO:0000256" key="7">
    <source>
        <dbReference type="ARBA" id="ARBA00023239"/>
    </source>
</evidence>
<evidence type="ECO:0000259" key="10">
    <source>
        <dbReference type="Pfam" id="PF00155"/>
    </source>
</evidence>
<feature type="domain" description="Aminotransferase class I/classII large" evidence="10">
    <location>
        <begin position="69"/>
        <end position="311"/>
    </location>
</feature>
<organism evidence="11 12">
    <name type="scientific">Immundisolibacter cernigliae</name>
    <dbReference type="NCBI Taxonomy" id="1810504"/>
    <lineage>
        <taxon>Bacteria</taxon>
        <taxon>Pseudomonadati</taxon>
        <taxon>Pseudomonadota</taxon>
        <taxon>Gammaproteobacteria</taxon>
        <taxon>Immundisolibacterales</taxon>
        <taxon>Immundisolibacteraceae</taxon>
        <taxon>Immundisolibacter</taxon>
    </lineage>
</organism>
<name>A0A1B1YWJ1_9GAMM</name>
<comment type="cofactor">
    <cofactor evidence="1">
        <name>pyridoxal 5'-phosphate</name>
        <dbReference type="ChEBI" id="CHEBI:597326"/>
    </cofactor>
</comment>
<evidence type="ECO:0000313" key="11">
    <source>
        <dbReference type="EMBL" id="ANX05224.1"/>
    </source>
</evidence>
<dbReference type="GO" id="GO:0048472">
    <property type="term" value="F:threonine-phosphate decarboxylase activity"/>
    <property type="evidence" value="ECO:0007669"/>
    <property type="project" value="UniProtKB-EC"/>
</dbReference>
<dbReference type="RefSeq" id="WP_068806941.1">
    <property type="nucleotide sequence ID" value="NZ_CP014671.1"/>
</dbReference>
<dbReference type="InterPro" id="IPR005860">
    <property type="entry name" value="CobD"/>
</dbReference>
<protein>
    <recommendedName>
        <fullName evidence="4">threonine-phosphate decarboxylase</fullName>
        <ecNumber evidence="4">4.1.1.81</ecNumber>
    </recommendedName>
    <alternativeName>
        <fullName evidence="8">L-threonine-O-3-phosphate decarboxylase</fullName>
    </alternativeName>
</protein>
<dbReference type="Gene3D" id="3.40.640.10">
    <property type="entry name" value="Type I PLP-dependent aspartate aminotransferase-like (Major domain)"/>
    <property type="match status" value="1"/>
</dbReference>
<dbReference type="AlphaFoldDB" id="A0A1B1YWJ1"/>
<dbReference type="KEGG" id="gbi:PG2T_14230"/>
<dbReference type="GO" id="GO:0030170">
    <property type="term" value="F:pyridoxal phosphate binding"/>
    <property type="evidence" value="ECO:0007669"/>
    <property type="project" value="InterPro"/>
</dbReference>
<dbReference type="Proteomes" id="UP000092952">
    <property type="component" value="Chromosome"/>
</dbReference>
<dbReference type="CDD" id="cd00609">
    <property type="entry name" value="AAT_like"/>
    <property type="match status" value="1"/>
</dbReference>
<dbReference type="InterPro" id="IPR015424">
    <property type="entry name" value="PyrdxlP-dep_Trfase"/>
</dbReference>
<dbReference type="Pfam" id="PF00155">
    <property type="entry name" value="Aminotran_1_2"/>
    <property type="match status" value="1"/>
</dbReference>